<reference evidence="2 3" key="1">
    <citation type="submission" date="2016-08" db="EMBL/GenBank/DDBJ databases">
        <title>Genome sequence of Clavibacter michiganensis spp. strain CASJ009.</title>
        <authorList>
            <person name="Thapa S.P."/>
            <person name="Coaker G."/>
        </authorList>
    </citation>
    <scope>NUCLEOTIDE SEQUENCE [LARGE SCALE GENOMIC DNA]</scope>
    <source>
        <strain evidence="2">CASJ009</strain>
    </source>
</reference>
<dbReference type="InterPro" id="IPR050141">
    <property type="entry name" value="GCL_type2/YbdK_subfam"/>
</dbReference>
<dbReference type="Pfam" id="PF04107">
    <property type="entry name" value="GCS2"/>
    <property type="match status" value="1"/>
</dbReference>
<sequence length="129" mass="14190">MQIDFAHQPPSRVGIEWELACVDRGSGELAGVAPEILRSFPHDDAHPHVTGEFLTNTVEVVSAPHARVGDAVDDLARLIEQVVDVADPLGIDLMCAGTHPFSVWPDQEVTPGNERYATLLDRTRWWGAR</sequence>
<protein>
    <submittedName>
        <fullName evidence="2">Carboxylate-amine ligase YbdK</fullName>
    </submittedName>
</protein>
<dbReference type="InterPro" id="IPR006336">
    <property type="entry name" value="GCS2"/>
</dbReference>
<accession>A0A251XT23</accession>
<dbReference type="GO" id="GO:0042398">
    <property type="term" value="P:modified amino acid biosynthetic process"/>
    <property type="evidence" value="ECO:0007669"/>
    <property type="project" value="InterPro"/>
</dbReference>
<dbReference type="PANTHER" id="PTHR36510:SF1">
    <property type="entry name" value="GLUTAMATE--CYSTEINE LIGASE 2-RELATED"/>
    <property type="match status" value="1"/>
</dbReference>
<evidence type="ECO:0000313" key="2">
    <source>
        <dbReference type="EMBL" id="OUE08702.1"/>
    </source>
</evidence>
<dbReference type="Proteomes" id="UP000195106">
    <property type="component" value="Unassembled WGS sequence"/>
</dbReference>
<evidence type="ECO:0000313" key="3">
    <source>
        <dbReference type="Proteomes" id="UP000195106"/>
    </source>
</evidence>
<comment type="caution">
    <text evidence="2">The sequence shown here is derived from an EMBL/GenBank/DDBJ whole genome shotgun (WGS) entry which is preliminary data.</text>
</comment>
<dbReference type="PANTHER" id="PTHR36510">
    <property type="entry name" value="GLUTAMATE--CYSTEINE LIGASE 2-RELATED"/>
    <property type="match status" value="1"/>
</dbReference>
<dbReference type="GO" id="GO:0004357">
    <property type="term" value="F:glutamate-cysteine ligase activity"/>
    <property type="evidence" value="ECO:0007669"/>
    <property type="project" value="UniProtKB-EC"/>
</dbReference>
<dbReference type="SUPFAM" id="SSF55931">
    <property type="entry name" value="Glutamine synthetase/guanido kinase"/>
    <property type="match status" value="1"/>
</dbReference>
<dbReference type="Gene3D" id="3.30.590.20">
    <property type="match status" value="1"/>
</dbReference>
<dbReference type="AlphaFoldDB" id="A0A251XT23"/>
<gene>
    <name evidence="2" type="primary">ybdK_2</name>
    <name evidence="2" type="ORF">CMsap09_07125</name>
</gene>
<name>A0A251XT23_9MICO</name>
<comment type="catalytic activity">
    <reaction evidence="1">
        <text>L-cysteine + L-glutamate + ATP = gamma-L-glutamyl-L-cysteine + ADP + phosphate + H(+)</text>
        <dbReference type="Rhea" id="RHEA:13285"/>
        <dbReference type="ChEBI" id="CHEBI:15378"/>
        <dbReference type="ChEBI" id="CHEBI:29985"/>
        <dbReference type="ChEBI" id="CHEBI:30616"/>
        <dbReference type="ChEBI" id="CHEBI:35235"/>
        <dbReference type="ChEBI" id="CHEBI:43474"/>
        <dbReference type="ChEBI" id="CHEBI:58173"/>
        <dbReference type="ChEBI" id="CHEBI:456216"/>
        <dbReference type="EC" id="6.3.2.2"/>
    </reaction>
</comment>
<evidence type="ECO:0000256" key="1">
    <source>
        <dbReference type="ARBA" id="ARBA00048819"/>
    </source>
</evidence>
<proteinExistence type="predicted"/>
<dbReference type="EMBL" id="MDHJ01000001">
    <property type="protein sequence ID" value="OUE08702.1"/>
    <property type="molecule type" value="Genomic_DNA"/>
</dbReference>
<keyword evidence="2" id="KW-0436">Ligase</keyword>
<dbReference type="InterPro" id="IPR014746">
    <property type="entry name" value="Gln_synth/guanido_kin_cat_dom"/>
</dbReference>
<organism evidence="2 3">
    <name type="scientific">Clavibacter michiganensis</name>
    <dbReference type="NCBI Taxonomy" id="28447"/>
    <lineage>
        <taxon>Bacteria</taxon>
        <taxon>Bacillati</taxon>
        <taxon>Actinomycetota</taxon>
        <taxon>Actinomycetes</taxon>
        <taxon>Micrococcales</taxon>
        <taxon>Microbacteriaceae</taxon>
        <taxon>Clavibacter</taxon>
    </lineage>
</organism>